<dbReference type="PANTHER" id="PTHR30399:SF1">
    <property type="entry name" value="UTP PYROPHOSPHATASE"/>
    <property type="match status" value="1"/>
</dbReference>
<gene>
    <name evidence="2" type="ORF">WOB96_01290</name>
</gene>
<dbReference type="EC" id="3.4.-.-" evidence="2"/>
<dbReference type="EMBL" id="JBBPCO010000001">
    <property type="protein sequence ID" value="MEK8088387.1"/>
    <property type="molecule type" value="Genomic_DNA"/>
</dbReference>
<keyword evidence="2" id="KW-0482">Metalloprotease</keyword>
<dbReference type="RefSeq" id="WP_341369451.1">
    <property type="nucleotide sequence ID" value="NZ_JBBPCO010000001.1"/>
</dbReference>
<dbReference type="GO" id="GO:0008237">
    <property type="term" value="F:metallopeptidase activity"/>
    <property type="evidence" value="ECO:0007669"/>
    <property type="project" value="UniProtKB-KW"/>
</dbReference>
<keyword evidence="3" id="KW-1185">Reference proteome</keyword>
<protein>
    <submittedName>
        <fullName evidence="2">SprT family zinc-dependent metalloprotease</fullName>
        <ecNumber evidence="2">3.4.-.-</ecNumber>
    </submittedName>
</protein>
<organism evidence="2 3">
    <name type="scientific">Thermithiobacillus plumbiphilus</name>
    <dbReference type="NCBI Taxonomy" id="1729899"/>
    <lineage>
        <taxon>Bacteria</taxon>
        <taxon>Pseudomonadati</taxon>
        <taxon>Pseudomonadota</taxon>
        <taxon>Acidithiobacillia</taxon>
        <taxon>Acidithiobacillales</taxon>
        <taxon>Thermithiobacillaceae</taxon>
        <taxon>Thermithiobacillus</taxon>
    </lineage>
</organism>
<sequence length="238" mass="28108">MPARIQLGELAVEVEFKRIKNIHLSVYPPDGRVRIAAPSRMSLDTIRVFAITKLGWIKQQQKKLREQERETPREYLDRESHYVWGKRFLLQVEEGDAAPTVALKHSRILLRVRPGSEEAKRQAVLEGWYREQIRKAVPLLIGKWEPVIGVKVCQSFVQRMKTRWGSCNPASRSIRLNTDLAKKPRECLEYIVVHEMVHLLEPTHNTRFVALMEQFMPDWRIRRDRLNQLPVRHEDWGY</sequence>
<name>A0ABU9D496_9PROT</name>
<dbReference type="CDD" id="cd07344">
    <property type="entry name" value="M48_yhfN_like"/>
    <property type="match status" value="1"/>
</dbReference>
<dbReference type="Pfam" id="PF01863">
    <property type="entry name" value="YgjP-like"/>
    <property type="match status" value="1"/>
</dbReference>
<reference evidence="2 3" key="1">
    <citation type="submission" date="2024-04" db="EMBL/GenBank/DDBJ databases">
        <authorList>
            <person name="Abashina T."/>
            <person name="Shaikin A."/>
        </authorList>
    </citation>
    <scope>NUCLEOTIDE SEQUENCE [LARGE SCALE GENOMIC DNA]</scope>
    <source>
        <strain evidence="2 3">AAFK</strain>
    </source>
</reference>
<feature type="domain" description="YgjP-like metallopeptidase" evidence="1">
    <location>
        <begin position="24"/>
        <end position="228"/>
    </location>
</feature>
<accession>A0ABU9D496</accession>
<dbReference type="PANTHER" id="PTHR30399">
    <property type="entry name" value="UNCHARACTERIZED PROTEIN YGJP"/>
    <property type="match status" value="1"/>
</dbReference>
<proteinExistence type="predicted"/>
<keyword evidence="2" id="KW-0645">Protease</keyword>
<keyword evidence="2" id="KW-0378">Hydrolase</keyword>
<evidence type="ECO:0000313" key="3">
    <source>
        <dbReference type="Proteomes" id="UP001446205"/>
    </source>
</evidence>
<dbReference type="Gene3D" id="3.30.2010.10">
    <property type="entry name" value="Metalloproteases ('zincins'), catalytic domain"/>
    <property type="match status" value="1"/>
</dbReference>
<evidence type="ECO:0000313" key="2">
    <source>
        <dbReference type="EMBL" id="MEK8088387.1"/>
    </source>
</evidence>
<dbReference type="InterPro" id="IPR053136">
    <property type="entry name" value="UTP_pyrophosphatase-like"/>
</dbReference>
<dbReference type="InterPro" id="IPR002725">
    <property type="entry name" value="YgjP-like_metallopeptidase"/>
</dbReference>
<comment type="caution">
    <text evidence="2">The sequence shown here is derived from an EMBL/GenBank/DDBJ whole genome shotgun (WGS) entry which is preliminary data.</text>
</comment>
<evidence type="ECO:0000259" key="1">
    <source>
        <dbReference type="Pfam" id="PF01863"/>
    </source>
</evidence>
<dbReference type="Proteomes" id="UP001446205">
    <property type="component" value="Unassembled WGS sequence"/>
</dbReference>